<dbReference type="Proteomes" id="UP001562357">
    <property type="component" value="Unassembled WGS sequence"/>
</dbReference>
<sequence>MPPRTSRRRSERLWRLHNGGSTALAKQWSNVENRMIRILESYDSTRYTYYDLSLVTTQGWRPLAAPWIVFICMLINPVVEFDEVIEEIQEYLHTISPYLAVEFIPPHLWTPVDKDEGDDNDEGSLW</sequence>
<dbReference type="EMBL" id="BAAFGZ010000323">
    <property type="protein sequence ID" value="GAB0137832.1"/>
    <property type="molecule type" value="Genomic_DNA"/>
</dbReference>
<reference evidence="2" key="1">
    <citation type="submission" date="2024-06" db="EMBL/GenBank/DDBJ databases">
        <title>Draft Genome Sequences of Epichloe bromicola Strains Isolated from Elymus ciliaris.</title>
        <authorList>
            <consortium name="Epichloe bromicola genome sequencing consortium"/>
            <person name="Miura A."/>
            <person name="Imano S."/>
            <person name="Ashida A."/>
            <person name="Sato I."/>
            <person name="Chiba S."/>
            <person name="Tanaka A."/>
            <person name="Camagna M."/>
            <person name="Takemoto D."/>
        </authorList>
    </citation>
    <scope>NUCLEOTIDE SEQUENCE [LARGE SCALE GENOMIC DNA]</scope>
    <source>
        <strain evidence="2">DP</strain>
    </source>
</reference>
<protein>
    <submittedName>
        <fullName evidence="1">Uncharacterized protein</fullName>
    </submittedName>
</protein>
<gene>
    <name evidence="1" type="primary">g6085</name>
    <name evidence="1" type="ORF">EsDP_00006085</name>
</gene>
<comment type="caution">
    <text evidence="1">The sequence shown here is derived from an EMBL/GenBank/DDBJ whole genome shotgun (WGS) entry which is preliminary data.</text>
</comment>
<evidence type="ECO:0000313" key="2">
    <source>
        <dbReference type="Proteomes" id="UP001562357"/>
    </source>
</evidence>
<accession>A0ABQ0CWJ6</accession>
<name>A0ABQ0CWJ6_9HYPO</name>
<evidence type="ECO:0000313" key="1">
    <source>
        <dbReference type="EMBL" id="GAB0137832.1"/>
    </source>
</evidence>
<proteinExistence type="predicted"/>
<organism evidence="1 2">
    <name type="scientific">Epichloe bromicola</name>
    <dbReference type="NCBI Taxonomy" id="79588"/>
    <lineage>
        <taxon>Eukaryota</taxon>
        <taxon>Fungi</taxon>
        <taxon>Dikarya</taxon>
        <taxon>Ascomycota</taxon>
        <taxon>Pezizomycotina</taxon>
        <taxon>Sordariomycetes</taxon>
        <taxon>Hypocreomycetidae</taxon>
        <taxon>Hypocreales</taxon>
        <taxon>Clavicipitaceae</taxon>
        <taxon>Epichloe</taxon>
    </lineage>
</organism>
<keyword evidence="2" id="KW-1185">Reference proteome</keyword>